<proteinExistence type="predicted"/>
<dbReference type="EMBL" id="JAGGKS010000008">
    <property type="protein sequence ID" value="MBP1926825.1"/>
    <property type="molecule type" value="Genomic_DNA"/>
</dbReference>
<keyword evidence="2" id="KW-1185">Reference proteome</keyword>
<gene>
    <name evidence="1" type="ORF">J2Z76_002695</name>
</gene>
<evidence type="ECO:0000313" key="2">
    <source>
        <dbReference type="Proteomes" id="UP001519342"/>
    </source>
</evidence>
<organism evidence="1 2">
    <name type="scientific">Sedimentibacter acidaminivorans</name>
    <dbReference type="NCBI Taxonomy" id="913099"/>
    <lineage>
        <taxon>Bacteria</taxon>
        <taxon>Bacillati</taxon>
        <taxon>Bacillota</taxon>
        <taxon>Tissierellia</taxon>
        <taxon>Sedimentibacter</taxon>
    </lineage>
</organism>
<reference evidence="1 2" key="1">
    <citation type="submission" date="2021-03" db="EMBL/GenBank/DDBJ databases">
        <title>Genomic Encyclopedia of Type Strains, Phase IV (KMG-IV): sequencing the most valuable type-strain genomes for metagenomic binning, comparative biology and taxonomic classification.</title>
        <authorList>
            <person name="Goeker M."/>
        </authorList>
    </citation>
    <scope>NUCLEOTIDE SEQUENCE [LARGE SCALE GENOMIC DNA]</scope>
    <source>
        <strain evidence="1 2">DSM 24004</strain>
    </source>
</reference>
<accession>A0ABS4GGK2</accession>
<sequence length="52" mass="6159">MQELTTFFAALEFFKDDTLDQMVRYGAIFLHVRALMLIRGNFMSPELLEIFK</sequence>
<comment type="caution">
    <text evidence="1">The sequence shown here is derived from an EMBL/GenBank/DDBJ whole genome shotgun (WGS) entry which is preliminary data.</text>
</comment>
<dbReference type="Proteomes" id="UP001519342">
    <property type="component" value="Unassembled WGS sequence"/>
</dbReference>
<dbReference type="RefSeq" id="WP_209512545.1">
    <property type="nucleotide sequence ID" value="NZ_JAGGKS010000008.1"/>
</dbReference>
<protein>
    <submittedName>
        <fullName evidence="1">Uncharacterized protein</fullName>
    </submittedName>
</protein>
<name>A0ABS4GGK2_9FIRM</name>
<evidence type="ECO:0000313" key="1">
    <source>
        <dbReference type="EMBL" id="MBP1926825.1"/>
    </source>
</evidence>